<dbReference type="PRINTS" id="PR00160">
    <property type="entry name" value="GLUTAREDOXIN"/>
</dbReference>
<keyword evidence="10" id="KW-1185">Reference proteome</keyword>
<protein>
    <recommendedName>
        <fullName evidence="7">Glutaredoxin</fullName>
    </recommendedName>
</protein>
<organism evidence="9 10">
    <name type="scientific">Methylobacterium hispanicum</name>
    <dbReference type="NCBI Taxonomy" id="270350"/>
    <lineage>
        <taxon>Bacteria</taxon>
        <taxon>Pseudomonadati</taxon>
        <taxon>Pseudomonadota</taxon>
        <taxon>Alphaproteobacteria</taxon>
        <taxon>Hyphomicrobiales</taxon>
        <taxon>Methylobacteriaceae</taxon>
        <taxon>Methylobacterium</taxon>
    </lineage>
</organism>
<comment type="similarity">
    <text evidence="2 7">Belongs to the glutaredoxin family.</text>
</comment>
<feature type="domain" description="Glutaredoxin" evidence="8">
    <location>
        <begin position="20"/>
        <end position="80"/>
    </location>
</feature>
<evidence type="ECO:0000313" key="9">
    <source>
        <dbReference type="EMBL" id="GJD91135.1"/>
    </source>
</evidence>
<dbReference type="Proteomes" id="UP001055247">
    <property type="component" value="Unassembled WGS sequence"/>
</dbReference>
<dbReference type="FunFam" id="3.40.30.10:FF:000018">
    <property type="entry name" value="Glutaredoxin"/>
    <property type="match status" value="1"/>
</dbReference>
<evidence type="ECO:0000256" key="3">
    <source>
        <dbReference type="ARBA" id="ARBA00022448"/>
    </source>
</evidence>
<dbReference type="GO" id="GO:0045454">
    <property type="term" value="P:cell redox homeostasis"/>
    <property type="evidence" value="ECO:0007669"/>
    <property type="project" value="InterPro"/>
</dbReference>
<dbReference type="EMBL" id="BPQO01000024">
    <property type="protein sequence ID" value="GJD91135.1"/>
    <property type="molecule type" value="Genomic_DNA"/>
</dbReference>
<dbReference type="PANTHER" id="PTHR45694:SF18">
    <property type="entry name" value="GLUTAREDOXIN-1-RELATED"/>
    <property type="match status" value="1"/>
</dbReference>
<evidence type="ECO:0000256" key="2">
    <source>
        <dbReference type="ARBA" id="ARBA00007787"/>
    </source>
</evidence>
<keyword evidence="3 7" id="KW-0813">Transport</keyword>
<evidence type="ECO:0000256" key="6">
    <source>
        <dbReference type="ARBA" id="ARBA00023284"/>
    </source>
</evidence>
<keyword evidence="5" id="KW-1015">Disulfide bond</keyword>
<dbReference type="NCBIfam" id="TIGR02181">
    <property type="entry name" value="GRX_bact"/>
    <property type="match status" value="1"/>
</dbReference>
<evidence type="ECO:0000259" key="8">
    <source>
        <dbReference type="Pfam" id="PF00462"/>
    </source>
</evidence>
<dbReference type="InterPro" id="IPR014025">
    <property type="entry name" value="Glutaredoxin_subgr"/>
</dbReference>
<dbReference type="PROSITE" id="PS51354">
    <property type="entry name" value="GLUTAREDOXIN_2"/>
    <property type="match status" value="1"/>
</dbReference>
<evidence type="ECO:0000313" key="10">
    <source>
        <dbReference type="Proteomes" id="UP001055247"/>
    </source>
</evidence>
<name>A0AAV4ZT19_9HYPH</name>
<keyword evidence="4 7" id="KW-0249">Electron transport</keyword>
<dbReference type="PROSITE" id="PS00195">
    <property type="entry name" value="GLUTAREDOXIN_1"/>
    <property type="match status" value="1"/>
</dbReference>
<comment type="function">
    <text evidence="1 7">Has a glutathione-disulfide oxidoreductase activity in the presence of NADPH and glutathione reductase. Reduces low molecular weight disulfides and proteins.</text>
</comment>
<dbReference type="InterPro" id="IPR011900">
    <property type="entry name" value="GRX_bact"/>
</dbReference>
<dbReference type="GO" id="GO:0005737">
    <property type="term" value="C:cytoplasm"/>
    <property type="evidence" value="ECO:0007669"/>
    <property type="project" value="TreeGrafter"/>
</dbReference>
<evidence type="ECO:0000256" key="1">
    <source>
        <dbReference type="ARBA" id="ARBA00002549"/>
    </source>
</evidence>
<accession>A0AAV4ZT19</accession>
<reference evidence="9" key="1">
    <citation type="journal article" date="2016" name="Front. Microbiol.">
        <title>Genome Sequence of the Piezophilic, Mesophilic Sulfate-Reducing Bacterium Desulfovibrio indicus J2T.</title>
        <authorList>
            <person name="Cao J."/>
            <person name="Maignien L."/>
            <person name="Shao Z."/>
            <person name="Alain K."/>
            <person name="Jebbar M."/>
        </authorList>
    </citation>
    <scope>NUCLEOTIDE SEQUENCE</scope>
    <source>
        <strain evidence="9">DSM 16372</strain>
    </source>
</reference>
<dbReference type="InterPro" id="IPR011767">
    <property type="entry name" value="GLR_AS"/>
</dbReference>
<keyword evidence="6 7" id="KW-0676">Redox-active center</keyword>
<dbReference type="InterPro" id="IPR036249">
    <property type="entry name" value="Thioredoxin-like_sf"/>
</dbReference>
<dbReference type="SUPFAM" id="SSF52833">
    <property type="entry name" value="Thioredoxin-like"/>
    <property type="match status" value="1"/>
</dbReference>
<evidence type="ECO:0000256" key="5">
    <source>
        <dbReference type="ARBA" id="ARBA00023157"/>
    </source>
</evidence>
<sequence>MRGPAYMGVFQTQDAPMQPVTIYTTAWCPYCSAAKSLLKEKGVAFQEIDVEKAPGTRATMVQRANGRTSVPQIFVGETHVGGCDDLYALERGGRLDPLLEDSADA</sequence>
<dbReference type="Gene3D" id="3.40.30.10">
    <property type="entry name" value="Glutaredoxin"/>
    <property type="match status" value="1"/>
</dbReference>
<evidence type="ECO:0000256" key="7">
    <source>
        <dbReference type="RuleBase" id="RU364065"/>
    </source>
</evidence>
<dbReference type="AlphaFoldDB" id="A0AAV4ZT19"/>
<gene>
    <name evidence="9" type="primary">grxC</name>
    <name evidence="9" type="ORF">BHAOGJBA_4683</name>
</gene>
<dbReference type="GO" id="GO:0034599">
    <property type="term" value="P:cellular response to oxidative stress"/>
    <property type="evidence" value="ECO:0007669"/>
    <property type="project" value="TreeGrafter"/>
</dbReference>
<comment type="caution">
    <text evidence="9">The sequence shown here is derived from an EMBL/GenBank/DDBJ whole genome shotgun (WGS) entry which is preliminary data.</text>
</comment>
<dbReference type="PANTHER" id="PTHR45694">
    <property type="entry name" value="GLUTAREDOXIN 2"/>
    <property type="match status" value="1"/>
</dbReference>
<reference evidence="9" key="2">
    <citation type="submission" date="2021-08" db="EMBL/GenBank/DDBJ databases">
        <authorList>
            <person name="Tani A."/>
            <person name="Ola A."/>
            <person name="Ogura Y."/>
            <person name="Katsura K."/>
            <person name="Hayashi T."/>
        </authorList>
    </citation>
    <scope>NUCLEOTIDE SEQUENCE</scope>
    <source>
        <strain evidence="9">DSM 16372</strain>
    </source>
</reference>
<dbReference type="CDD" id="cd03418">
    <property type="entry name" value="GRX_GRXb_1_3_like"/>
    <property type="match status" value="1"/>
</dbReference>
<dbReference type="InterPro" id="IPR002109">
    <property type="entry name" value="Glutaredoxin"/>
</dbReference>
<dbReference type="GO" id="GO:0015038">
    <property type="term" value="F:glutathione disulfide oxidoreductase activity"/>
    <property type="evidence" value="ECO:0007669"/>
    <property type="project" value="UniProtKB-UniRule"/>
</dbReference>
<evidence type="ECO:0000256" key="4">
    <source>
        <dbReference type="ARBA" id="ARBA00022982"/>
    </source>
</evidence>
<proteinExistence type="inferred from homology"/>
<keyword evidence="7" id="KW-0963">Cytoplasm</keyword>
<dbReference type="Pfam" id="PF00462">
    <property type="entry name" value="Glutaredoxin"/>
    <property type="match status" value="1"/>
</dbReference>